<feature type="transmembrane region" description="Helical" evidence="1">
    <location>
        <begin position="414"/>
        <end position="431"/>
    </location>
</feature>
<dbReference type="Pfam" id="PF19830">
    <property type="entry name" value="DUF6311"/>
    <property type="match status" value="1"/>
</dbReference>
<name>A0A0K8PAJ0_9CHLR</name>
<keyword evidence="1" id="KW-0472">Membrane</keyword>
<accession>A0A0K8PAJ0</accession>
<feature type="domain" description="DUF6311" evidence="2">
    <location>
        <begin position="11"/>
        <end position="427"/>
    </location>
</feature>
<dbReference type="AlphaFoldDB" id="A0A0K8PAJ0"/>
<dbReference type="STRING" id="1678840.ATC1_12202"/>
<feature type="transmembrane region" description="Helical" evidence="1">
    <location>
        <begin position="6"/>
        <end position="24"/>
    </location>
</feature>
<evidence type="ECO:0000259" key="3">
    <source>
        <dbReference type="Pfam" id="PF25853"/>
    </source>
</evidence>
<keyword evidence="1" id="KW-0812">Transmembrane</keyword>
<feature type="transmembrane region" description="Helical" evidence="1">
    <location>
        <begin position="104"/>
        <end position="125"/>
    </location>
</feature>
<feature type="transmembrane region" description="Helical" evidence="1">
    <location>
        <begin position="297"/>
        <end position="321"/>
    </location>
</feature>
<feature type="domain" description="DUF6311" evidence="3">
    <location>
        <begin position="451"/>
        <end position="551"/>
    </location>
</feature>
<evidence type="ECO:0000259" key="2">
    <source>
        <dbReference type="Pfam" id="PF19830"/>
    </source>
</evidence>
<dbReference type="InterPro" id="IPR058671">
    <property type="entry name" value="DUF6311_C"/>
</dbReference>
<organism evidence="4">
    <name type="scientific">Flexilinea flocculi</name>
    <dbReference type="NCBI Taxonomy" id="1678840"/>
    <lineage>
        <taxon>Bacteria</taxon>
        <taxon>Bacillati</taxon>
        <taxon>Chloroflexota</taxon>
        <taxon>Anaerolineae</taxon>
        <taxon>Anaerolineales</taxon>
        <taxon>Anaerolineaceae</taxon>
        <taxon>Flexilinea</taxon>
    </lineage>
</organism>
<proteinExistence type="predicted"/>
<evidence type="ECO:0000256" key="1">
    <source>
        <dbReference type="SAM" id="Phobius"/>
    </source>
</evidence>
<gene>
    <name evidence="4" type="ORF">ATC1_12202</name>
</gene>
<protein>
    <recommendedName>
        <fullName evidence="6">Glycosyltransferase RgtA/B/C/D-like domain-containing protein</fullName>
    </recommendedName>
</protein>
<feature type="transmembrane region" description="Helical" evidence="1">
    <location>
        <begin position="190"/>
        <end position="215"/>
    </location>
</feature>
<sequence length="563" mass="64669">MEGFSVPFFGFLLGILVFLAIYGVEPLRVTGSGWIFQGVIESDILQHYAGWMFFRDSPWTWPLGLALNMGYPYGANISYTDSIPIVSIFFKAISAWLPEHFQFFGLYTLLSFALQGAAAALLLRLFTKEKVPALLGTAIFLFSSCMIERAFRHTALASHWLILFALFLYIKSVRNHDWRWIGGFGILNLLAIGIHPYLFVMVFVIFCAAFLSLLIDHSEGNCIRKKICFSFLLILLITFASGSAIGLFENDQVKPAGGFGFYSLNLNQIYNPTAKGMEQWSALLPKQPQEEGQEDGLYYLGAGILLFSMILFLRVISLAAFSPHQRAALWQKAKILTSKYFILLITCLLLLLFALSNRITWNQTVIAAYPLPDRVVSMFNIFRSSGRFFTVVYYLWFLTVIIGVFRFFKKRKNIVLFVLLIIQICDMAPALKEKYTYFHQRYEKPYIAEIWTHIAQNYSKVIVIGENRDLQLAGWIGDHHLKTNMMFSAPVHLNRFWEKTKEERDELLERIIRGEELEKDAVYLFDSEAILPEISAGLNSAYEIIRTDNYYHVYYIILPRESG</sequence>
<feature type="transmembrane region" description="Helical" evidence="1">
    <location>
        <begin position="388"/>
        <end position="407"/>
    </location>
</feature>
<dbReference type="Proteomes" id="UP000053370">
    <property type="component" value="Unassembled WGS sequence"/>
</dbReference>
<dbReference type="PATRIC" id="fig|1678840.3.peg.747"/>
<reference evidence="4" key="1">
    <citation type="journal article" date="2015" name="Genome Announc.">
        <title>Draft Genome Sequence of Anaerolineae Strain TC1, a Novel Isolate from a Methanogenic Wastewater Treatment System.</title>
        <authorList>
            <person name="Matsuura N."/>
            <person name="Tourlousse D.M."/>
            <person name="Sun L."/>
            <person name="Toyonaga M."/>
            <person name="Kuroda K."/>
            <person name="Ohashi A."/>
            <person name="Cruz R."/>
            <person name="Yamaguchi T."/>
            <person name="Sekiguchi Y."/>
        </authorList>
    </citation>
    <scope>NUCLEOTIDE SEQUENCE [LARGE SCALE GENOMIC DNA]</scope>
    <source>
        <strain evidence="4">TC1</strain>
    </source>
</reference>
<feature type="transmembrane region" description="Helical" evidence="1">
    <location>
        <begin position="341"/>
        <end position="361"/>
    </location>
</feature>
<dbReference type="Pfam" id="PF25853">
    <property type="entry name" value="DUF6311_C"/>
    <property type="match status" value="1"/>
</dbReference>
<evidence type="ECO:0008006" key="6">
    <source>
        <dbReference type="Google" id="ProtNLM"/>
    </source>
</evidence>
<evidence type="ECO:0000313" key="4">
    <source>
        <dbReference type="EMBL" id="GAP39668.1"/>
    </source>
</evidence>
<dbReference type="EMBL" id="DF968180">
    <property type="protein sequence ID" value="GAP39668.1"/>
    <property type="molecule type" value="Genomic_DNA"/>
</dbReference>
<keyword evidence="1" id="KW-1133">Transmembrane helix</keyword>
<feature type="transmembrane region" description="Helical" evidence="1">
    <location>
        <begin position="154"/>
        <end position="170"/>
    </location>
</feature>
<feature type="transmembrane region" description="Helical" evidence="1">
    <location>
        <begin position="227"/>
        <end position="248"/>
    </location>
</feature>
<evidence type="ECO:0000313" key="5">
    <source>
        <dbReference type="Proteomes" id="UP000053370"/>
    </source>
</evidence>
<keyword evidence="5" id="KW-1185">Reference proteome</keyword>
<dbReference type="InterPro" id="IPR046278">
    <property type="entry name" value="DUF6311"/>
</dbReference>